<evidence type="ECO:0000313" key="1">
    <source>
        <dbReference type="EMBL" id="GLR90561.1"/>
    </source>
</evidence>
<dbReference type="RefSeq" id="WP_284273515.1">
    <property type="nucleotide sequence ID" value="NZ_BSOW01000035.1"/>
</dbReference>
<accession>A0ABQ6BD24</accession>
<reference evidence="2" key="1">
    <citation type="journal article" date="2019" name="Int. J. Syst. Evol. Microbiol.">
        <title>The Global Catalogue of Microorganisms (GCM) 10K type strain sequencing project: providing services to taxonomists for standard genome sequencing and annotation.</title>
        <authorList>
            <consortium name="The Broad Institute Genomics Platform"/>
            <consortium name="The Broad Institute Genome Sequencing Center for Infectious Disease"/>
            <person name="Wu L."/>
            <person name="Ma J."/>
        </authorList>
    </citation>
    <scope>NUCLEOTIDE SEQUENCE [LARGE SCALE GENOMIC DNA]</scope>
    <source>
        <strain evidence="2">NBRC 102520</strain>
    </source>
</reference>
<evidence type="ECO:0000313" key="2">
    <source>
        <dbReference type="Proteomes" id="UP001156905"/>
    </source>
</evidence>
<sequence length="286" mass="31259">MTERKPNHPEARRIAKLACPVRAAALAGTITLTISTMARSSEVSLVIQNACRAAIAQQAGSMAQTDTDNICKCVSDTVLGAISAADIESTKPEVITRSTRDAYKSCRVKMSVMPQEPSRKNDIQGIRLGMTEREANVVITPGKRPSLVYTKSMEPSRIFEIEHIFQSGTSPREMISIVSEQFNMTPIKADWSAEIAHATTARLEPFTTLWGTTKLVVAVGGLLAQWRSAGLKLELRLNSPATANAPNEYILKLLDEDLKKRDIDAANAKRDAGLEAQRAINPQPKF</sequence>
<keyword evidence="2" id="KW-1185">Reference proteome</keyword>
<gene>
    <name evidence="1" type="ORF">GCM10007857_72760</name>
</gene>
<name>A0ABQ6BD24_9BRAD</name>
<proteinExistence type="predicted"/>
<organism evidence="1 2">
    <name type="scientific">Bradyrhizobium iriomotense</name>
    <dbReference type="NCBI Taxonomy" id="441950"/>
    <lineage>
        <taxon>Bacteria</taxon>
        <taxon>Pseudomonadati</taxon>
        <taxon>Pseudomonadota</taxon>
        <taxon>Alphaproteobacteria</taxon>
        <taxon>Hyphomicrobiales</taxon>
        <taxon>Nitrobacteraceae</taxon>
        <taxon>Bradyrhizobium</taxon>
    </lineage>
</organism>
<protein>
    <submittedName>
        <fullName evidence="1">Uncharacterized protein</fullName>
    </submittedName>
</protein>
<comment type="caution">
    <text evidence="1">The sequence shown here is derived from an EMBL/GenBank/DDBJ whole genome shotgun (WGS) entry which is preliminary data.</text>
</comment>
<dbReference type="Proteomes" id="UP001156905">
    <property type="component" value="Unassembled WGS sequence"/>
</dbReference>
<dbReference type="EMBL" id="BSOW01000035">
    <property type="protein sequence ID" value="GLR90561.1"/>
    <property type="molecule type" value="Genomic_DNA"/>
</dbReference>